<reference evidence="3" key="1">
    <citation type="journal article" date="2019" name="Int. J. Syst. Evol. Microbiol.">
        <title>The Global Catalogue of Microorganisms (GCM) 10K type strain sequencing project: providing services to taxonomists for standard genome sequencing and annotation.</title>
        <authorList>
            <consortium name="The Broad Institute Genomics Platform"/>
            <consortium name="The Broad Institute Genome Sequencing Center for Infectious Disease"/>
            <person name="Wu L."/>
            <person name="Ma J."/>
        </authorList>
    </citation>
    <scope>NUCLEOTIDE SEQUENCE [LARGE SCALE GENOMIC DNA]</scope>
    <source>
        <strain evidence="3">ZS-35-S2</strain>
    </source>
</reference>
<feature type="signal peptide" evidence="1">
    <location>
        <begin position="1"/>
        <end position="24"/>
    </location>
</feature>
<comment type="caution">
    <text evidence="2">The sequence shown here is derived from an EMBL/GenBank/DDBJ whole genome shotgun (WGS) entry which is preliminary data.</text>
</comment>
<organism evidence="2 3">
    <name type="scientific">Plantactinospora solaniradicis</name>
    <dbReference type="NCBI Taxonomy" id="1723736"/>
    <lineage>
        <taxon>Bacteria</taxon>
        <taxon>Bacillati</taxon>
        <taxon>Actinomycetota</taxon>
        <taxon>Actinomycetes</taxon>
        <taxon>Micromonosporales</taxon>
        <taxon>Micromonosporaceae</taxon>
        <taxon>Plantactinospora</taxon>
    </lineage>
</organism>
<dbReference type="RefSeq" id="WP_377428246.1">
    <property type="nucleotide sequence ID" value="NZ_JBHSPR010000037.1"/>
</dbReference>
<evidence type="ECO:0000256" key="1">
    <source>
        <dbReference type="SAM" id="SignalP"/>
    </source>
</evidence>
<evidence type="ECO:0008006" key="4">
    <source>
        <dbReference type="Google" id="ProtNLM"/>
    </source>
</evidence>
<keyword evidence="3" id="KW-1185">Reference proteome</keyword>
<dbReference type="EMBL" id="JBHSPR010000037">
    <property type="protein sequence ID" value="MFC6020717.1"/>
    <property type="molecule type" value="Genomic_DNA"/>
</dbReference>
<proteinExistence type="predicted"/>
<sequence length="183" mass="19454">MRTLHRVRIVAVPVLLCGFLLATACTTPASGPNSAKAASASAEAAEVANAQLNFARCMRDHGQNVPDPDPATHELRLPTPSSHERGSAWDVAVQACQHLLPGGALVPPLNTQELEQLRAFAVCMRAHDVDMSDPETTGANLGNIVIRGRLANLSRTELDNDPVYKAAMEACEDKLPRGEGGTK</sequence>
<dbReference type="PROSITE" id="PS51257">
    <property type="entry name" value="PROKAR_LIPOPROTEIN"/>
    <property type="match status" value="1"/>
</dbReference>
<feature type="chain" id="PRO_5046399933" description="Lipoprotein" evidence="1">
    <location>
        <begin position="25"/>
        <end position="183"/>
    </location>
</feature>
<evidence type="ECO:0000313" key="3">
    <source>
        <dbReference type="Proteomes" id="UP001596203"/>
    </source>
</evidence>
<keyword evidence="1" id="KW-0732">Signal</keyword>
<dbReference type="Proteomes" id="UP001596203">
    <property type="component" value="Unassembled WGS sequence"/>
</dbReference>
<gene>
    <name evidence="2" type="ORF">ACFP2T_31680</name>
</gene>
<evidence type="ECO:0000313" key="2">
    <source>
        <dbReference type="EMBL" id="MFC6020717.1"/>
    </source>
</evidence>
<accession>A0ABW1KG13</accession>
<name>A0ABW1KG13_9ACTN</name>
<protein>
    <recommendedName>
        <fullName evidence="4">Lipoprotein</fullName>
    </recommendedName>
</protein>